<evidence type="ECO:0000313" key="2">
    <source>
        <dbReference type="EMBL" id="APC97858.1"/>
    </source>
</evidence>
<proteinExistence type="predicted"/>
<gene>
    <name evidence="2" type="ORF">KX01_1463</name>
</gene>
<dbReference type="KEGG" id="frc:KX01_1463"/>
<protein>
    <submittedName>
        <fullName evidence="2">Uncharacterized protein</fullName>
    </submittedName>
</protein>
<keyword evidence="1" id="KW-0472">Membrane</keyword>
<feature type="transmembrane region" description="Helical" evidence="1">
    <location>
        <begin position="116"/>
        <end position="140"/>
    </location>
</feature>
<reference evidence="3" key="1">
    <citation type="submission" date="2014-10" db="EMBL/GenBank/DDBJ databases">
        <authorList>
            <person name="Kuske C.R."/>
            <person name="Challacombe J.F."/>
            <person name="Daligault H.E."/>
            <person name="Davenport K.W."/>
            <person name="Johnson S.L."/>
            <person name="Siddaramappa S."/>
            <person name="Petersen J.M."/>
        </authorList>
    </citation>
    <scope>NUCLEOTIDE SEQUENCE [LARGE SCALE GENOMIC DNA]</scope>
    <source>
        <strain evidence="3">CA97-1460</strain>
    </source>
</reference>
<name>A0A1J0KW12_9GAMM</name>
<dbReference type="Proteomes" id="UP000182521">
    <property type="component" value="Chromosome"/>
</dbReference>
<evidence type="ECO:0000313" key="3">
    <source>
        <dbReference type="Proteomes" id="UP000182521"/>
    </source>
</evidence>
<dbReference type="AlphaFoldDB" id="A0A1J0KW12"/>
<accession>A0A1J0KW12</accession>
<keyword evidence="1" id="KW-0812">Transmembrane</keyword>
<keyword evidence="1" id="KW-1133">Transmembrane helix</keyword>
<dbReference type="STRING" id="1542390.KX01_1463"/>
<dbReference type="EMBL" id="CP009654">
    <property type="protein sequence ID" value="APC97858.1"/>
    <property type="molecule type" value="Genomic_DNA"/>
</dbReference>
<sequence>MKKVTYKDMVETILKEFKKSHKNKIFFYLDQNIYNIYKKGSTYSGTQPNKNNCHIMILLIDKYGESIIRQFNYLRNEFIKIDENLISSSNKSMVNIAITDIDKIKKYFKISSLWKIIIYPSLAFIGFAVAYFAQTIIPILKFYK</sequence>
<dbReference type="RefSeq" id="WP_071664350.1">
    <property type="nucleotide sequence ID" value="NZ_CP009654.1"/>
</dbReference>
<organism evidence="2 3">
    <name type="scientific">Francisella frigiditurris</name>
    <dbReference type="NCBI Taxonomy" id="1542390"/>
    <lineage>
        <taxon>Bacteria</taxon>
        <taxon>Pseudomonadati</taxon>
        <taxon>Pseudomonadota</taxon>
        <taxon>Gammaproteobacteria</taxon>
        <taxon>Thiotrichales</taxon>
        <taxon>Francisellaceae</taxon>
        <taxon>Francisella</taxon>
    </lineage>
</organism>
<keyword evidence="3" id="KW-1185">Reference proteome</keyword>
<evidence type="ECO:0000256" key="1">
    <source>
        <dbReference type="SAM" id="Phobius"/>
    </source>
</evidence>